<evidence type="ECO:0000256" key="5">
    <source>
        <dbReference type="ARBA" id="ARBA00047942"/>
    </source>
</evidence>
<dbReference type="KEGG" id="ttf:THTE_1547"/>
<sequence length="1106" mass="129158">MKFDVAAVRQCLKSFDFKTLFREHLGWDNHHATLDVSVEGNVYRLTAVAQKRGFVAFLCPTIPDRATRLKIDQRVTKSVREHFVIYTDEKAGEQVWHWVRREPGKPLASRDHRFHIQQTGDPLIQRLNQIAVSLEEEEQITVVDIAGRARAAFDVDKVTKRFYDRFKAEHAAFQKLITGIPSDDDRRWYTSLMLNRLMFVYFIQKKGFLDGDTDYLRHRLSMVQKIRGKDEFHSFYRYFLLRLFHEGLGKSPEERKLDPEFEKLLGRVPFLNGSFFEVHELEERWRNIDIPDRAFEKLFDFFDQYAWHLDERPLRADNEINPDVVGYIFEKYVNQKQMGAYYTKEDITEYISKNTVIPFLFEAAKAKCAIAFQPDSALWRLLRDDPDRYIYPAVRHGVIRDDGSVVPESDLPDFVQKGMHDPRARMFDKRYNLEQAPAGDPIRLVTETWREYVYRRNRCLEIREKLQRGGVHEINDLITLNLDIWQFARDAIINCEGPELLRAFWNAIQHVSVLDPTCGSGAFLFAALRILETLYSDCLERMERFVEDLEGKKHHPEQFSDFKKVLQQIAKHPNERYFILKSIIINNLFGVDIMEEAVEICKLRLFLKLVAQVETIDQIEPLPDIDFNIRAGNTLVGFATLDDVRKAMQGRFDFDKAVKRIEEEAELVERAFNQFRAQQTTHGGWVTVQDKQELRERLRKLTDQLDRFLAAEYDISESKYRSQTAYEEAFSKWKASHQPFHWFAEFYGIMQAGGFDVVIGNPPYVEYSKVKKQYTVLGYATEQCGNLYAFVMERNAILAHASGRSGMIVPHSSICTDRMAPVQSLLKDMPNATWISTYCIRPAKLFVGVDQRLAIYLTLHKAASPALAASRYHRWHEDFRPYLFSLVQYVDVALARFPNSIPKVHSGIEIVLWSKLVDFLALGNVIVPRNGALVYFHNAPRYWIRAMDFRPYFWNERDGEQISTQVKTLRLPNGTDAAVVVAVLNSSLFYWWFVILSDCRHLNMREIENFPLGLDRMSEAVKAALAKLTRDLMTDFKRHKKRKECQYQSTGKVVYDEFYPKHSKPIIDKIDCVLAKHYGFTDEELDFIINYDIKYRMGGDAVGDED</sequence>
<evidence type="ECO:0000313" key="9">
    <source>
        <dbReference type="Proteomes" id="UP000215086"/>
    </source>
</evidence>
<dbReference type="GO" id="GO:0032259">
    <property type="term" value="P:methylation"/>
    <property type="evidence" value="ECO:0007669"/>
    <property type="project" value="UniProtKB-KW"/>
</dbReference>
<dbReference type="OrthoDB" id="249114at2"/>
<dbReference type="Proteomes" id="UP000215086">
    <property type="component" value="Chromosome"/>
</dbReference>
<dbReference type="InterPro" id="IPR029063">
    <property type="entry name" value="SAM-dependent_MTases_sf"/>
</dbReference>
<accession>A0A286RDW3</accession>
<dbReference type="PROSITE" id="PS00092">
    <property type="entry name" value="N6_MTASE"/>
    <property type="match status" value="1"/>
</dbReference>
<evidence type="ECO:0000259" key="7">
    <source>
        <dbReference type="Pfam" id="PF07669"/>
    </source>
</evidence>
<organism evidence="8 9">
    <name type="scientific">Thermogutta terrifontis</name>
    <dbReference type="NCBI Taxonomy" id="1331910"/>
    <lineage>
        <taxon>Bacteria</taxon>
        <taxon>Pseudomonadati</taxon>
        <taxon>Planctomycetota</taxon>
        <taxon>Planctomycetia</taxon>
        <taxon>Pirellulales</taxon>
        <taxon>Thermoguttaceae</taxon>
        <taxon>Thermogutta</taxon>
    </lineage>
</organism>
<dbReference type="EMBL" id="CP018477">
    <property type="protein sequence ID" value="ASV74149.1"/>
    <property type="molecule type" value="Genomic_DNA"/>
</dbReference>
<keyword evidence="6" id="KW-0175">Coiled coil</keyword>
<dbReference type="Pfam" id="PF07669">
    <property type="entry name" value="Eco57I"/>
    <property type="match status" value="1"/>
</dbReference>
<evidence type="ECO:0000256" key="2">
    <source>
        <dbReference type="ARBA" id="ARBA00022603"/>
    </source>
</evidence>
<feature type="domain" description="Type II methyltransferase M.TaqI-like" evidence="7">
    <location>
        <begin position="586"/>
        <end position="835"/>
    </location>
</feature>
<name>A0A286RDW3_9BACT</name>
<evidence type="ECO:0000256" key="1">
    <source>
        <dbReference type="ARBA" id="ARBA00011900"/>
    </source>
</evidence>
<reference evidence="8 9" key="1">
    <citation type="journal article" name="Front. Microbiol.">
        <title>Sugar Metabolism of the First Thermophilic Planctomycete Thermogutta terrifontis: Comparative Genomic and Transcriptomic Approaches.</title>
        <authorList>
            <person name="Elcheninov A.G."/>
            <person name="Menzel P."/>
            <person name="Gudbergsdottir S.R."/>
            <person name="Slesarev A.I."/>
            <person name="Kadnikov V.V."/>
            <person name="Krogh A."/>
            <person name="Bonch-Osmolovskaya E.A."/>
            <person name="Peng X."/>
            <person name="Kublanov I.V."/>
        </authorList>
    </citation>
    <scope>NUCLEOTIDE SEQUENCE [LARGE SCALE GENOMIC DNA]</scope>
    <source>
        <strain evidence="8 9">R1</strain>
    </source>
</reference>
<evidence type="ECO:0000256" key="3">
    <source>
        <dbReference type="ARBA" id="ARBA00022679"/>
    </source>
</evidence>
<dbReference type="REBASE" id="216233">
    <property type="entry name" value="TteR1ORF1547P"/>
</dbReference>
<feature type="coiled-coil region" evidence="6">
    <location>
        <begin position="658"/>
        <end position="711"/>
    </location>
</feature>
<gene>
    <name evidence="8" type="ORF">THTE_1547</name>
</gene>
<dbReference type="GO" id="GO:0003676">
    <property type="term" value="F:nucleic acid binding"/>
    <property type="evidence" value="ECO:0007669"/>
    <property type="project" value="InterPro"/>
</dbReference>
<dbReference type="InterPro" id="IPR011639">
    <property type="entry name" value="MethylTrfase_TaqI-like_dom"/>
</dbReference>
<dbReference type="InterPro" id="IPR050953">
    <property type="entry name" value="N4_N6_ade-DNA_methylase"/>
</dbReference>
<protein>
    <recommendedName>
        <fullName evidence="1">site-specific DNA-methyltransferase (adenine-specific)</fullName>
        <ecNumber evidence="1">2.1.1.72</ecNumber>
    </recommendedName>
</protein>
<evidence type="ECO:0000256" key="6">
    <source>
        <dbReference type="SAM" id="Coils"/>
    </source>
</evidence>
<keyword evidence="4" id="KW-0949">S-adenosyl-L-methionine</keyword>
<dbReference type="InterPro" id="IPR002052">
    <property type="entry name" value="DNA_methylase_N6_adenine_CS"/>
</dbReference>
<dbReference type="GO" id="GO:0006304">
    <property type="term" value="P:DNA modification"/>
    <property type="evidence" value="ECO:0007669"/>
    <property type="project" value="InterPro"/>
</dbReference>
<dbReference type="Gene3D" id="3.40.50.150">
    <property type="entry name" value="Vaccinia Virus protein VP39"/>
    <property type="match status" value="1"/>
</dbReference>
<dbReference type="RefSeq" id="WP_095414554.1">
    <property type="nucleotide sequence ID" value="NZ_CP018477.1"/>
</dbReference>
<evidence type="ECO:0000256" key="4">
    <source>
        <dbReference type="ARBA" id="ARBA00022691"/>
    </source>
</evidence>
<keyword evidence="3" id="KW-0808">Transferase</keyword>
<dbReference type="PANTHER" id="PTHR33841:SF1">
    <property type="entry name" value="DNA METHYLTRANSFERASE A"/>
    <property type="match status" value="1"/>
</dbReference>
<dbReference type="PRINTS" id="PR00507">
    <property type="entry name" value="N12N6MTFRASE"/>
</dbReference>
<proteinExistence type="predicted"/>
<keyword evidence="9" id="KW-1185">Reference proteome</keyword>
<keyword evidence="2" id="KW-0489">Methyltransferase</keyword>
<dbReference type="GO" id="GO:0009007">
    <property type="term" value="F:site-specific DNA-methyltransferase (adenine-specific) activity"/>
    <property type="evidence" value="ECO:0007669"/>
    <property type="project" value="UniProtKB-EC"/>
</dbReference>
<evidence type="ECO:0000313" key="8">
    <source>
        <dbReference type="EMBL" id="ASV74149.1"/>
    </source>
</evidence>
<comment type="catalytic activity">
    <reaction evidence="5">
        <text>a 2'-deoxyadenosine in DNA + S-adenosyl-L-methionine = an N(6)-methyl-2'-deoxyadenosine in DNA + S-adenosyl-L-homocysteine + H(+)</text>
        <dbReference type="Rhea" id="RHEA:15197"/>
        <dbReference type="Rhea" id="RHEA-COMP:12418"/>
        <dbReference type="Rhea" id="RHEA-COMP:12419"/>
        <dbReference type="ChEBI" id="CHEBI:15378"/>
        <dbReference type="ChEBI" id="CHEBI:57856"/>
        <dbReference type="ChEBI" id="CHEBI:59789"/>
        <dbReference type="ChEBI" id="CHEBI:90615"/>
        <dbReference type="ChEBI" id="CHEBI:90616"/>
        <dbReference type="EC" id="2.1.1.72"/>
    </reaction>
</comment>
<dbReference type="AlphaFoldDB" id="A0A286RDW3"/>
<dbReference type="PANTHER" id="PTHR33841">
    <property type="entry name" value="DNA METHYLTRANSFERASE YEEA-RELATED"/>
    <property type="match status" value="1"/>
</dbReference>
<dbReference type="SUPFAM" id="SSF53335">
    <property type="entry name" value="S-adenosyl-L-methionine-dependent methyltransferases"/>
    <property type="match status" value="1"/>
</dbReference>
<dbReference type="EC" id="2.1.1.72" evidence="1"/>